<dbReference type="Pfam" id="PF13202">
    <property type="entry name" value="EF-hand_5"/>
    <property type="match status" value="1"/>
</dbReference>
<dbReference type="PROSITE" id="PS00018">
    <property type="entry name" value="EF_HAND_1"/>
    <property type="match status" value="2"/>
</dbReference>
<name>A0A812QA98_9DINO</name>
<protein>
    <recommendedName>
        <fullName evidence="3">EF-hand domain-containing protein</fullName>
    </recommendedName>
</protein>
<evidence type="ECO:0000313" key="4">
    <source>
        <dbReference type="EMBL" id="CAE7386199.1"/>
    </source>
</evidence>
<feature type="domain" description="EF-hand" evidence="3">
    <location>
        <begin position="492"/>
        <end position="527"/>
    </location>
</feature>
<evidence type="ECO:0000256" key="1">
    <source>
        <dbReference type="ARBA" id="ARBA00022837"/>
    </source>
</evidence>
<comment type="caution">
    <text evidence="4">The sequence shown here is derived from an EMBL/GenBank/DDBJ whole genome shotgun (WGS) entry which is preliminary data.</text>
</comment>
<accession>A0A812QA98</accession>
<dbReference type="SUPFAM" id="SSF47473">
    <property type="entry name" value="EF-hand"/>
    <property type="match status" value="1"/>
</dbReference>
<gene>
    <name evidence="4" type="ORF">SNEC2469_LOCUS10469</name>
</gene>
<dbReference type="InterPro" id="IPR018247">
    <property type="entry name" value="EF_Hand_1_Ca_BS"/>
</dbReference>
<keyword evidence="5" id="KW-1185">Reference proteome</keyword>
<dbReference type="OrthoDB" id="416848at2759"/>
<dbReference type="GO" id="GO:0005509">
    <property type="term" value="F:calcium ion binding"/>
    <property type="evidence" value="ECO:0007669"/>
    <property type="project" value="InterPro"/>
</dbReference>
<keyword evidence="1" id="KW-0106">Calcium</keyword>
<dbReference type="AlphaFoldDB" id="A0A812QA98"/>
<evidence type="ECO:0000313" key="5">
    <source>
        <dbReference type="Proteomes" id="UP000601435"/>
    </source>
</evidence>
<dbReference type="Pfam" id="PF13833">
    <property type="entry name" value="EF-hand_8"/>
    <property type="match status" value="1"/>
</dbReference>
<dbReference type="SMART" id="SM00054">
    <property type="entry name" value="EFh"/>
    <property type="match status" value="4"/>
</dbReference>
<dbReference type="InterPro" id="IPR002048">
    <property type="entry name" value="EF_hand_dom"/>
</dbReference>
<dbReference type="CDD" id="cd00051">
    <property type="entry name" value="EFh"/>
    <property type="match status" value="1"/>
</dbReference>
<dbReference type="Proteomes" id="UP000601435">
    <property type="component" value="Unassembled WGS sequence"/>
</dbReference>
<dbReference type="InterPro" id="IPR002654">
    <property type="entry name" value="Glyco_trans_25"/>
</dbReference>
<dbReference type="Pfam" id="PF01755">
    <property type="entry name" value="Glyco_transf_25"/>
    <property type="match status" value="1"/>
</dbReference>
<dbReference type="Gene3D" id="1.10.238.10">
    <property type="entry name" value="EF-hand"/>
    <property type="match status" value="2"/>
</dbReference>
<proteinExistence type="predicted"/>
<organism evidence="4 5">
    <name type="scientific">Symbiodinium necroappetens</name>
    <dbReference type="NCBI Taxonomy" id="1628268"/>
    <lineage>
        <taxon>Eukaryota</taxon>
        <taxon>Sar</taxon>
        <taxon>Alveolata</taxon>
        <taxon>Dinophyceae</taxon>
        <taxon>Suessiales</taxon>
        <taxon>Symbiodiniaceae</taxon>
        <taxon>Symbiodinium</taxon>
    </lineage>
</organism>
<reference evidence="4" key="1">
    <citation type="submission" date="2021-02" db="EMBL/GenBank/DDBJ databases">
        <authorList>
            <person name="Dougan E. K."/>
            <person name="Rhodes N."/>
            <person name="Thang M."/>
            <person name="Chan C."/>
        </authorList>
    </citation>
    <scope>NUCLEOTIDE SEQUENCE</scope>
</reference>
<sequence>MGTGGLVVFRSVRDGQKSVFACIYFQCDGYYTSLGVRLAEFLQTCELVNGLSGKPSNGKTICNGFGCLVAQFIAEFKTGAGHLYLFPTDCKLEMEFVYVVEYDGNQPGEPLSIKTWKHAHAQPETLKSMSPAEFHAFSLRGGDEETNAESAAGPKIPKAACEALSDGLLRARALRRRLQHRQEVVQSEKPTSATLAVHRVLFISLARQTKRRQAFLQQLHRFPELLSRVEWIRAVDGSTLQLDKVPRRTVTPQGIQDAGTPHPKVLGYILTRGAIGLALSMHEAFERIALDKEDDHVYLLCEDDAMFAPSFTEEWRRLLHATRLQDPQWEVLHVGFHAACTTIRSCGGAPEVGDPVQELNTFKQFYKDTMLVQARKHGKTGGIQGAFEELGGGNDGQVTREEMVKYLTKNNYPGDANALFDLVDVDNEGLITKAEFGQMTELDFIKKGPVRAFKNFLCKKFGKIEEAFKKLDTSHDKEIDSKEFVASVENLGYEGDADIMFQLLDEDKDGKVTLGELKKLLGKLKKVEEENPNEGEQELSTPTNDKKGKKAKKHKPDSGSWSLAVAEAMAHFAECPVGRPAELFGCYGLALRPAGARALCRHLFPVSLQVDTELSRLYQHFAKEVGSVEVRALSRRPADFTPLRAYAPRCPKNEEEACRVSWPGPLIVAPASTAENTDIQVLSIHNHAKQYEM</sequence>
<dbReference type="InterPro" id="IPR011992">
    <property type="entry name" value="EF-hand-dom_pair"/>
</dbReference>
<evidence type="ECO:0000259" key="3">
    <source>
        <dbReference type="PROSITE" id="PS50222"/>
    </source>
</evidence>
<feature type="region of interest" description="Disordered" evidence="2">
    <location>
        <begin position="528"/>
        <end position="558"/>
    </location>
</feature>
<dbReference type="PROSITE" id="PS50222">
    <property type="entry name" value="EF_HAND_2"/>
    <property type="match status" value="2"/>
</dbReference>
<feature type="domain" description="EF-hand" evidence="3">
    <location>
        <begin position="411"/>
        <end position="446"/>
    </location>
</feature>
<dbReference type="EMBL" id="CAJNJA010016697">
    <property type="protein sequence ID" value="CAE7386199.1"/>
    <property type="molecule type" value="Genomic_DNA"/>
</dbReference>
<evidence type="ECO:0000256" key="2">
    <source>
        <dbReference type="SAM" id="MobiDB-lite"/>
    </source>
</evidence>